<reference evidence="1 2" key="1">
    <citation type="submission" date="2019-07" db="EMBL/GenBank/DDBJ databases">
        <title>Genome sequencing of the stress-tolerant strain Azospirillum brasilense Az19.</title>
        <authorList>
            <person name="Maroniche G.A."/>
            <person name="Garcia J.E."/>
            <person name="Pagnussat L."/>
            <person name="Amenta M."/>
            <person name="Creus C.M."/>
        </authorList>
    </citation>
    <scope>NUCLEOTIDE SEQUENCE [LARGE SCALE GENOMIC DNA]</scope>
    <source>
        <strain evidence="1 2">Az19</strain>
    </source>
</reference>
<protein>
    <submittedName>
        <fullName evidence="1">Uncharacterized protein</fullName>
    </submittedName>
</protein>
<accession>A0A5B0KQ34</accession>
<sequence>MLIERAEDGCQIPTARRGFVLGMSALERCLNLPKEVLERPRVAIRVIGEGEKEPVDIINSFFLRNLHRIRTAAQAGGGGSMLKTYLGTGWVRE</sequence>
<gene>
    <name evidence="1" type="ORF">FH063_003271</name>
</gene>
<comment type="caution">
    <text evidence="1">The sequence shown here is derived from an EMBL/GenBank/DDBJ whole genome shotgun (WGS) entry which is preliminary data.</text>
</comment>
<evidence type="ECO:0000313" key="1">
    <source>
        <dbReference type="EMBL" id="KAA1052864.1"/>
    </source>
</evidence>
<name>A0A5B0KQ34_9PROT</name>
<organism evidence="1 2">
    <name type="scientific">Azospirillum argentinense</name>
    <dbReference type="NCBI Taxonomy" id="2970906"/>
    <lineage>
        <taxon>Bacteria</taxon>
        <taxon>Pseudomonadati</taxon>
        <taxon>Pseudomonadota</taxon>
        <taxon>Alphaproteobacteria</taxon>
        <taxon>Rhodospirillales</taxon>
        <taxon>Azospirillaceae</taxon>
        <taxon>Azospirillum</taxon>
    </lineage>
</organism>
<dbReference type="EMBL" id="VEWN01000019">
    <property type="protein sequence ID" value="KAA1052864.1"/>
    <property type="molecule type" value="Genomic_DNA"/>
</dbReference>
<proteinExistence type="predicted"/>
<evidence type="ECO:0000313" key="2">
    <source>
        <dbReference type="Proteomes" id="UP000325333"/>
    </source>
</evidence>
<dbReference type="AlphaFoldDB" id="A0A5B0KQ34"/>
<dbReference type="Proteomes" id="UP000325333">
    <property type="component" value="Unassembled WGS sequence"/>
</dbReference>